<accession>A0ABN3TCK1</accession>
<dbReference type="EMBL" id="BAAATE010000054">
    <property type="protein sequence ID" value="GAA2699089.1"/>
    <property type="molecule type" value="Genomic_DNA"/>
</dbReference>
<reference evidence="2 3" key="1">
    <citation type="journal article" date="2019" name="Int. J. Syst. Evol. Microbiol.">
        <title>The Global Catalogue of Microorganisms (GCM) 10K type strain sequencing project: providing services to taxonomists for standard genome sequencing and annotation.</title>
        <authorList>
            <consortium name="The Broad Institute Genomics Platform"/>
            <consortium name="The Broad Institute Genome Sequencing Center for Infectious Disease"/>
            <person name="Wu L."/>
            <person name="Ma J."/>
        </authorList>
    </citation>
    <scope>NUCLEOTIDE SEQUENCE [LARGE SCALE GENOMIC DNA]</scope>
    <source>
        <strain evidence="2 3">JCM 6835</strain>
    </source>
</reference>
<sequence length="110" mass="11920">MIRVQDPAREEAARESIAQAPRRVVWPMIRRRHEDLVGDFAAALRGARGVDVAAAGSRAVAARLTLDRARPQLAASLSERERRADLPPTSGSSNNGSGSRRQGVRTPNAR</sequence>
<dbReference type="Proteomes" id="UP001501666">
    <property type="component" value="Unassembled WGS sequence"/>
</dbReference>
<feature type="region of interest" description="Disordered" evidence="1">
    <location>
        <begin position="1"/>
        <end position="20"/>
    </location>
</feature>
<proteinExistence type="predicted"/>
<keyword evidence="3" id="KW-1185">Reference proteome</keyword>
<feature type="compositionally biased region" description="Basic and acidic residues" evidence="1">
    <location>
        <begin position="1"/>
        <end position="14"/>
    </location>
</feature>
<organism evidence="2 3">
    <name type="scientific">Nonomuraea recticatena</name>
    <dbReference type="NCBI Taxonomy" id="46178"/>
    <lineage>
        <taxon>Bacteria</taxon>
        <taxon>Bacillati</taxon>
        <taxon>Actinomycetota</taxon>
        <taxon>Actinomycetes</taxon>
        <taxon>Streptosporangiales</taxon>
        <taxon>Streptosporangiaceae</taxon>
        <taxon>Nonomuraea</taxon>
    </lineage>
</organism>
<gene>
    <name evidence="2" type="ORF">GCM10010412_095350</name>
</gene>
<evidence type="ECO:0000313" key="2">
    <source>
        <dbReference type="EMBL" id="GAA2699089.1"/>
    </source>
</evidence>
<evidence type="ECO:0000256" key="1">
    <source>
        <dbReference type="SAM" id="MobiDB-lite"/>
    </source>
</evidence>
<comment type="caution">
    <text evidence="2">The sequence shown here is derived from an EMBL/GenBank/DDBJ whole genome shotgun (WGS) entry which is preliminary data.</text>
</comment>
<feature type="region of interest" description="Disordered" evidence="1">
    <location>
        <begin position="73"/>
        <end position="110"/>
    </location>
</feature>
<feature type="compositionally biased region" description="Low complexity" evidence="1">
    <location>
        <begin position="90"/>
        <end position="99"/>
    </location>
</feature>
<name>A0ABN3TCK1_9ACTN</name>
<protein>
    <submittedName>
        <fullName evidence="2">Uncharacterized protein</fullName>
    </submittedName>
</protein>
<evidence type="ECO:0000313" key="3">
    <source>
        <dbReference type="Proteomes" id="UP001501666"/>
    </source>
</evidence>